<reference evidence="6" key="1">
    <citation type="submission" date="2009-09" db="EMBL/GenBank/DDBJ databases">
        <title>The complete genome of Kribbella flavida DSM 17836.</title>
        <authorList>
            <consortium name="US DOE Joint Genome Institute (JGI-PGF)"/>
            <person name="Lucas S."/>
            <person name="Copeland A."/>
            <person name="Lapidus A."/>
            <person name="Glavina del Rio T."/>
            <person name="Dalin E."/>
            <person name="Tice H."/>
            <person name="Bruce D."/>
            <person name="Goodwin L."/>
            <person name="Pitluck S."/>
            <person name="Kyrpides N."/>
            <person name="Mavromatis K."/>
            <person name="Ivanova N."/>
            <person name="Saunders E."/>
            <person name="Brettin T."/>
            <person name="Detter J.C."/>
            <person name="Han C."/>
            <person name="Larimer F."/>
            <person name="Land M."/>
            <person name="Hauser L."/>
            <person name="Markowitz V."/>
            <person name="Cheng J.-F."/>
            <person name="Hugenholtz P."/>
            <person name="Woyke T."/>
            <person name="Wu D."/>
            <person name="Pukall R."/>
            <person name="Klenk H.-P."/>
            <person name="Eisen J.A."/>
        </authorList>
    </citation>
    <scope>NUCLEOTIDE SEQUENCE [LARGE SCALE GENOMIC DNA]</scope>
    <source>
        <strain evidence="6">DSM 17836 / JCM 10339 / NBRC 14399</strain>
    </source>
</reference>
<dbReference type="PANTHER" id="PTHR12001">
    <property type="entry name" value="GERANYLGERANYL PYROPHOSPHATE SYNTHASE"/>
    <property type="match status" value="1"/>
</dbReference>
<keyword evidence="3" id="KW-0808">Transferase</keyword>
<dbReference type="EMBL" id="CP001736">
    <property type="protein sequence ID" value="ADB33281.1"/>
    <property type="molecule type" value="Genomic_DNA"/>
</dbReference>
<dbReference type="Gene3D" id="1.10.600.10">
    <property type="entry name" value="Farnesyl Diphosphate Synthase"/>
    <property type="match status" value="1"/>
</dbReference>
<dbReference type="RefSeq" id="WP_012921835.1">
    <property type="nucleotide sequence ID" value="NC_013729.1"/>
</dbReference>
<dbReference type="STRING" id="479435.Kfla_4245"/>
<dbReference type="SUPFAM" id="SSF48576">
    <property type="entry name" value="Terpenoid synthases"/>
    <property type="match status" value="1"/>
</dbReference>
<dbReference type="SFLD" id="SFLDG01017">
    <property type="entry name" value="Polyprenyl_Transferase_Like"/>
    <property type="match status" value="1"/>
</dbReference>
<proteinExistence type="inferred from homology"/>
<dbReference type="InterPro" id="IPR000092">
    <property type="entry name" value="Polyprenyl_synt"/>
</dbReference>
<dbReference type="AlphaFoldDB" id="D2PTZ8"/>
<dbReference type="PANTHER" id="PTHR12001:SF86">
    <property type="entry name" value="GERANYLGERANYL DIPHOSPHATE SYNTHASE"/>
    <property type="match status" value="1"/>
</dbReference>
<dbReference type="NCBIfam" id="NF041169">
    <property type="entry name" value="f2_encap_cargo4"/>
    <property type="match status" value="1"/>
</dbReference>
<keyword evidence="6" id="KW-1185">Reference proteome</keyword>
<feature type="compositionally biased region" description="Low complexity" evidence="4">
    <location>
        <begin position="13"/>
        <end position="28"/>
    </location>
</feature>
<dbReference type="PROSITE" id="PS00723">
    <property type="entry name" value="POLYPRENYL_SYNTHASE_1"/>
    <property type="match status" value="1"/>
</dbReference>
<dbReference type="InterPro" id="IPR008949">
    <property type="entry name" value="Isoprenoid_synthase_dom_sf"/>
</dbReference>
<keyword evidence="1" id="KW-0479">Metal-binding</keyword>
<evidence type="ECO:0000256" key="4">
    <source>
        <dbReference type="SAM" id="MobiDB-lite"/>
    </source>
</evidence>
<dbReference type="KEGG" id="kfl:Kfla_4245"/>
<sequence length="368" mass="38494">MTTLERLDPADSPPSGTTDGTGATTSGDAMNRVLAQRALGWSRDQVEPALRAAVGKLPLATQRITNYHFGWEDEDGTPTRADGGKALRPALALLASQAVGGTTAAAVPAAVAVELVHNFSLLHDDVMDCDTTRRHRATAWTVFGLGPAILAGDALLSLAFDVLVSSGEPAADDGAKVLGQAVQELVEGQLADAHFEIRNDVTLSECLRMAQLKTGALLGCSTALGAMFGGGRSEQVDHLRLFGEDLGLAYQYVDDLLGIWGDPRVTGKPVHSDLRRRKKSLPVIAALTSGTAAGQELAALYQGSRDLTDAELVRAAGLIDEAGAKAQSQAQADALLTAALGELRSASGAVGAADDLERLARWATRRDR</sequence>
<name>D2PTZ8_KRIFD</name>
<dbReference type="GO" id="GO:0008299">
    <property type="term" value="P:isoprenoid biosynthetic process"/>
    <property type="evidence" value="ECO:0007669"/>
    <property type="project" value="InterPro"/>
</dbReference>
<gene>
    <name evidence="5" type="ordered locus">Kfla_4245</name>
</gene>
<dbReference type="OrthoDB" id="4497239at2"/>
<evidence type="ECO:0000256" key="3">
    <source>
        <dbReference type="RuleBase" id="RU004466"/>
    </source>
</evidence>
<organism evidence="5 6">
    <name type="scientific">Kribbella flavida (strain DSM 17836 / JCM 10339 / NBRC 14399)</name>
    <dbReference type="NCBI Taxonomy" id="479435"/>
    <lineage>
        <taxon>Bacteria</taxon>
        <taxon>Bacillati</taxon>
        <taxon>Actinomycetota</taxon>
        <taxon>Actinomycetes</taxon>
        <taxon>Propionibacteriales</taxon>
        <taxon>Kribbellaceae</taxon>
        <taxon>Kribbella</taxon>
    </lineage>
</organism>
<comment type="similarity">
    <text evidence="3">Belongs to the FPP/GGPP synthase family.</text>
</comment>
<keyword evidence="2" id="KW-0460">Magnesium</keyword>
<reference evidence="5 6" key="2">
    <citation type="journal article" date="2010" name="Stand. Genomic Sci.">
        <title>Complete genome sequence of Kribbella flavida type strain (IFO 14399).</title>
        <authorList>
            <person name="Pukall R."/>
            <person name="Lapidus A."/>
            <person name="Glavina Del Rio T."/>
            <person name="Copeland A."/>
            <person name="Tice H."/>
            <person name="Cheng J.-F."/>
            <person name="Lucas S."/>
            <person name="Chen F."/>
            <person name="Nolan M."/>
            <person name="LaButti K."/>
            <person name="Pati A."/>
            <person name="Ivanova N."/>
            <person name="Mavrommatis K."/>
            <person name="Mikhailova N."/>
            <person name="Pitluck S."/>
            <person name="Bruce D."/>
            <person name="Goodwin L."/>
            <person name="Land M."/>
            <person name="Hauser L."/>
            <person name="Chang Y.-J."/>
            <person name="Jeffries C.D."/>
            <person name="Chen A."/>
            <person name="Palaniappan K."/>
            <person name="Chain P."/>
            <person name="Rohde M."/>
            <person name="Goeker M."/>
            <person name="Bristow J."/>
            <person name="Eisen J.A."/>
            <person name="Markowitz V."/>
            <person name="Hugenholtz P."/>
            <person name="Kyrpides N.C."/>
            <person name="Klenk H.-P."/>
            <person name="Brettin T."/>
        </authorList>
    </citation>
    <scope>NUCLEOTIDE SEQUENCE [LARGE SCALE GENOMIC DNA]</scope>
    <source>
        <strain evidence="6">DSM 17836 / JCM 10339 / NBRC 14399</strain>
    </source>
</reference>
<feature type="region of interest" description="Disordered" evidence="4">
    <location>
        <begin position="1"/>
        <end position="28"/>
    </location>
</feature>
<accession>D2PTZ8</accession>
<dbReference type="CDD" id="cd00685">
    <property type="entry name" value="Trans_IPPS_HT"/>
    <property type="match status" value="1"/>
</dbReference>
<dbReference type="Pfam" id="PF00348">
    <property type="entry name" value="polyprenyl_synt"/>
    <property type="match status" value="1"/>
</dbReference>
<dbReference type="GO" id="GO:0046872">
    <property type="term" value="F:metal ion binding"/>
    <property type="evidence" value="ECO:0007669"/>
    <property type="project" value="UniProtKB-KW"/>
</dbReference>
<protein>
    <submittedName>
        <fullName evidence="5">Polyprenyl synthetase</fullName>
    </submittedName>
</protein>
<dbReference type="InterPro" id="IPR033749">
    <property type="entry name" value="Polyprenyl_synt_CS"/>
</dbReference>
<evidence type="ECO:0000256" key="2">
    <source>
        <dbReference type="ARBA" id="ARBA00022842"/>
    </source>
</evidence>
<dbReference type="Proteomes" id="UP000007967">
    <property type="component" value="Chromosome"/>
</dbReference>
<dbReference type="eggNOG" id="COG0142">
    <property type="taxonomic scope" value="Bacteria"/>
</dbReference>
<evidence type="ECO:0000313" key="5">
    <source>
        <dbReference type="EMBL" id="ADB33281.1"/>
    </source>
</evidence>
<evidence type="ECO:0000313" key="6">
    <source>
        <dbReference type="Proteomes" id="UP000007967"/>
    </source>
</evidence>
<dbReference type="HOGENOM" id="CLU_014015_2_1_11"/>
<evidence type="ECO:0000256" key="1">
    <source>
        <dbReference type="ARBA" id="ARBA00022723"/>
    </source>
</evidence>
<dbReference type="GO" id="GO:0004659">
    <property type="term" value="F:prenyltransferase activity"/>
    <property type="evidence" value="ECO:0007669"/>
    <property type="project" value="InterPro"/>
</dbReference>
<dbReference type="SFLD" id="SFLDS00005">
    <property type="entry name" value="Isoprenoid_Synthase_Type_I"/>
    <property type="match status" value="1"/>
</dbReference>